<gene>
    <name evidence="15" type="ORF">HNQ77_002968</name>
</gene>
<keyword evidence="9 14" id="KW-1133">Transmembrane helix</keyword>
<dbReference type="PANTHER" id="PTHR30531:SF12">
    <property type="entry name" value="FLAGELLAR BIOSYNTHETIC PROTEIN FLHB"/>
    <property type="match status" value="1"/>
</dbReference>
<keyword evidence="11" id="KW-1006">Bacterial flagellum protein export</keyword>
<comment type="function">
    <text evidence="12">Required for formation of the rod structure in the basal body of the flagellar apparatus. Together with FliI and FliH, may constitute the export apparatus of flagellin.</text>
</comment>
<evidence type="ECO:0000256" key="1">
    <source>
        <dbReference type="ARBA" id="ARBA00004651"/>
    </source>
</evidence>
<evidence type="ECO:0000256" key="12">
    <source>
        <dbReference type="ARBA" id="ARBA00025078"/>
    </source>
</evidence>
<evidence type="ECO:0000256" key="4">
    <source>
        <dbReference type="ARBA" id="ARBA00022448"/>
    </source>
</evidence>
<name>A0A841JUE0_9BACT</name>
<evidence type="ECO:0000256" key="3">
    <source>
        <dbReference type="ARBA" id="ARBA00021622"/>
    </source>
</evidence>
<accession>A0A841JUE0</accession>
<evidence type="ECO:0000256" key="8">
    <source>
        <dbReference type="ARBA" id="ARBA00022927"/>
    </source>
</evidence>
<evidence type="ECO:0000256" key="5">
    <source>
        <dbReference type="ARBA" id="ARBA00022475"/>
    </source>
</evidence>
<feature type="region of interest" description="Disordered" evidence="13">
    <location>
        <begin position="352"/>
        <end position="383"/>
    </location>
</feature>
<evidence type="ECO:0000256" key="10">
    <source>
        <dbReference type="ARBA" id="ARBA00023136"/>
    </source>
</evidence>
<comment type="caution">
    <text evidence="15">The sequence shown here is derived from an EMBL/GenBank/DDBJ whole genome shotgun (WGS) entry which is preliminary data.</text>
</comment>
<dbReference type="Proteomes" id="UP000538666">
    <property type="component" value="Unassembled WGS sequence"/>
</dbReference>
<evidence type="ECO:0000256" key="13">
    <source>
        <dbReference type="SAM" id="MobiDB-lite"/>
    </source>
</evidence>
<keyword evidence="16" id="KW-1185">Reference proteome</keyword>
<dbReference type="Gene3D" id="3.40.1690.10">
    <property type="entry name" value="secretion proteins EscU"/>
    <property type="match status" value="1"/>
</dbReference>
<evidence type="ECO:0000313" key="15">
    <source>
        <dbReference type="EMBL" id="MBB6145012.1"/>
    </source>
</evidence>
<comment type="similarity">
    <text evidence="2">Belongs to the type III secretion exporter family.</text>
</comment>
<keyword evidence="8" id="KW-0653">Protein transport</keyword>
<dbReference type="PANTHER" id="PTHR30531">
    <property type="entry name" value="FLAGELLAR BIOSYNTHETIC PROTEIN FLHB"/>
    <property type="match status" value="1"/>
</dbReference>
<evidence type="ECO:0000256" key="2">
    <source>
        <dbReference type="ARBA" id="ARBA00010690"/>
    </source>
</evidence>
<evidence type="ECO:0000256" key="11">
    <source>
        <dbReference type="ARBA" id="ARBA00023225"/>
    </source>
</evidence>
<feature type="region of interest" description="Disordered" evidence="13">
    <location>
        <begin position="1"/>
        <end position="26"/>
    </location>
</feature>
<dbReference type="Pfam" id="PF01312">
    <property type="entry name" value="Bac_export_2"/>
    <property type="match status" value="1"/>
</dbReference>
<evidence type="ECO:0000256" key="7">
    <source>
        <dbReference type="ARBA" id="ARBA00022795"/>
    </source>
</evidence>
<dbReference type="RefSeq" id="WP_050059453.1">
    <property type="nucleotide sequence ID" value="NZ_JACHEK010000005.1"/>
</dbReference>
<feature type="transmembrane region" description="Helical" evidence="14">
    <location>
        <begin position="87"/>
        <end position="112"/>
    </location>
</feature>
<keyword evidence="10 14" id="KW-0472">Membrane</keyword>
<dbReference type="FunFam" id="3.40.1690.10:FF:000001">
    <property type="entry name" value="Flagellar biosynthetic protein FlhB"/>
    <property type="match status" value="1"/>
</dbReference>
<sequence>MADSSKTEQATPRRRQRARQQGQVTRSRELTGSLSLVAVAAVLSLVGRQVGPHWTDFFRNTLDSASTDTIEPNGPLLFWTSVEVFRWMVPILMTGLVVSLASGVAQGGFVFAAEAMAPKFERFSPANKLQQMFSPAALSNVLKSLLPFAAIVWVGVACMRSHWGEILGSAFIDGRAFANLVSAMLVEVCWKSSLILLLWSGVDYALLRLKSEGDLKMSRQEIREEVKDTDGNPANKARIRKMQRAARRKQMIKAAATATVVVTNPTHYAVALRYETDMAAPIVVAKGLDLLAAKIKEIARENDIPVMENKPLAQALYKGVEVGDTIPAALYHAVAEILVLVYKAQAEVKQREAQRRAYANPSAAKPPAPKPPTPNPQGEVRPL</sequence>
<keyword evidence="4" id="KW-0813">Transport</keyword>
<keyword evidence="7" id="KW-1005">Bacterial flagellum biogenesis</keyword>
<dbReference type="GO" id="GO:0044781">
    <property type="term" value="P:bacterial-type flagellum organization"/>
    <property type="evidence" value="ECO:0007669"/>
    <property type="project" value="UniProtKB-KW"/>
</dbReference>
<comment type="subcellular location">
    <subcellularLocation>
        <location evidence="1">Cell membrane</location>
        <topology evidence="1">Multi-pass membrane protein</topology>
    </subcellularLocation>
</comment>
<keyword evidence="6 14" id="KW-0812">Transmembrane</keyword>
<feature type="compositionally biased region" description="Pro residues" evidence="13">
    <location>
        <begin position="364"/>
        <end position="375"/>
    </location>
</feature>
<evidence type="ECO:0000256" key="14">
    <source>
        <dbReference type="SAM" id="Phobius"/>
    </source>
</evidence>
<dbReference type="OrthoDB" id="9807950at2"/>
<dbReference type="GO" id="GO:0009306">
    <property type="term" value="P:protein secretion"/>
    <property type="evidence" value="ECO:0007669"/>
    <property type="project" value="InterPro"/>
</dbReference>
<dbReference type="EMBL" id="JACHEK010000005">
    <property type="protein sequence ID" value="MBB6145012.1"/>
    <property type="molecule type" value="Genomic_DNA"/>
</dbReference>
<dbReference type="InterPro" id="IPR006135">
    <property type="entry name" value="T3SS_substrate_exporter"/>
</dbReference>
<evidence type="ECO:0000256" key="6">
    <source>
        <dbReference type="ARBA" id="ARBA00022692"/>
    </source>
</evidence>
<keyword evidence="15" id="KW-0966">Cell projection</keyword>
<dbReference type="PRINTS" id="PR00950">
    <property type="entry name" value="TYPE3IMSPROT"/>
</dbReference>
<dbReference type="AlphaFoldDB" id="A0A841JUE0"/>
<dbReference type="SUPFAM" id="SSF160544">
    <property type="entry name" value="EscU C-terminal domain-like"/>
    <property type="match status" value="1"/>
</dbReference>
<keyword evidence="15" id="KW-0282">Flagellum</keyword>
<protein>
    <recommendedName>
        <fullName evidence="3">Flagellar biosynthetic protein FlhB</fullName>
    </recommendedName>
</protein>
<dbReference type="GO" id="GO:0005886">
    <property type="term" value="C:plasma membrane"/>
    <property type="evidence" value="ECO:0007669"/>
    <property type="project" value="UniProtKB-SubCell"/>
</dbReference>
<reference evidence="15 16" key="1">
    <citation type="submission" date="2020-08" db="EMBL/GenBank/DDBJ databases">
        <title>Genomic Encyclopedia of Type Strains, Phase IV (KMG-IV): sequencing the most valuable type-strain genomes for metagenomic binning, comparative biology and taxonomic classification.</title>
        <authorList>
            <person name="Goeker M."/>
        </authorList>
    </citation>
    <scope>NUCLEOTIDE SEQUENCE [LARGE SCALE GENOMIC DNA]</scope>
    <source>
        <strain evidence="15 16">DSM 103733</strain>
    </source>
</reference>
<proteinExistence type="inferred from homology"/>
<keyword evidence="15" id="KW-0969">Cilium</keyword>
<keyword evidence="5" id="KW-1003">Cell membrane</keyword>
<evidence type="ECO:0000256" key="9">
    <source>
        <dbReference type="ARBA" id="ARBA00022989"/>
    </source>
</evidence>
<dbReference type="InterPro" id="IPR029025">
    <property type="entry name" value="T3SS_substrate_exporter_C"/>
</dbReference>
<organism evidence="15 16">
    <name type="scientific">Silvibacterium bohemicum</name>
    <dbReference type="NCBI Taxonomy" id="1577686"/>
    <lineage>
        <taxon>Bacteria</taxon>
        <taxon>Pseudomonadati</taxon>
        <taxon>Acidobacteriota</taxon>
        <taxon>Terriglobia</taxon>
        <taxon>Terriglobales</taxon>
        <taxon>Acidobacteriaceae</taxon>
        <taxon>Silvibacterium</taxon>
    </lineage>
</organism>
<feature type="transmembrane region" description="Helical" evidence="14">
    <location>
        <begin position="133"/>
        <end position="156"/>
    </location>
</feature>
<feature type="transmembrane region" description="Helical" evidence="14">
    <location>
        <begin position="30"/>
        <end position="50"/>
    </location>
</feature>
<evidence type="ECO:0000313" key="16">
    <source>
        <dbReference type="Proteomes" id="UP000538666"/>
    </source>
</evidence>